<feature type="chain" id="PRO_5035775479" evidence="1">
    <location>
        <begin position="20"/>
        <end position="193"/>
    </location>
</feature>
<name>A0A8R1XK17_ONCVO</name>
<feature type="signal peptide" evidence="1">
    <location>
        <begin position="1"/>
        <end position="19"/>
    </location>
</feature>
<reference evidence="2" key="2">
    <citation type="submission" date="2022-06" db="UniProtKB">
        <authorList>
            <consortium name="EnsemblMetazoa"/>
        </authorList>
    </citation>
    <scope>IDENTIFICATION</scope>
</reference>
<keyword evidence="1" id="KW-0732">Signal</keyword>
<evidence type="ECO:0000313" key="3">
    <source>
        <dbReference type="Proteomes" id="UP000024404"/>
    </source>
</evidence>
<organism evidence="2 3">
    <name type="scientific">Onchocerca volvulus</name>
    <dbReference type="NCBI Taxonomy" id="6282"/>
    <lineage>
        <taxon>Eukaryota</taxon>
        <taxon>Metazoa</taxon>
        <taxon>Ecdysozoa</taxon>
        <taxon>Nematoda</taxon>
        <taxon>Chromadorea</taxon>
        <taxon>Rhabditida</taxon>
        <taxon>Spirurina</taxon>
        <taxon>Spiruromorpha</taxon>
        <taxon>Filarioidea</taxon>
        <taxon>Onchocercidae</taxon>
        <taxon>Onchocerca</taxon>
    </lineage>
</organism>
<dbReference type="EnsemblMetazoa" id="OVOC10172.1">
    <property type="protein sequence ID" value="OVOC10172.1"/>
    <property type="gene ID" value="WBGene00246981"/>
</dbReference>
<keyword evidence="3" id="KW-1185">Reference proteome</keyword>
<dbReference type="EMBL" id="CMVM020000325">
    <property type="status" value="NOT_ANNOTATED_CDS"/>
    <property type="molecule type" value="Genomic_DNA"/>
</dbReference>
<sequence length="193" mass="21303">MKIDICIFLFMPIATFVHACGPQDRRVGMSFPVVAPVHLVAGTPSPTRTVTMMAAPTTAPAPTPTRVIIVQAPAPTPAASMAQPAPQAMQQRPGRKKRSVNLMKMKECRSAEFHIIMDHKNMPQETSEIVEKLKSKVESLQRTFDKIMNRVEIGSIRGGKLKITYKMNAECNSVRLVMLDALIGIETVRIPLL</sequence>
<protein>
    <submittedName>
        <fullName evidence="2">Uncharacterized protein</fullName>
    </submittedName>
</protein>
<evidence type="ECO:0000256" key="1">
    <source>
        <dbReference type="SAM" id="SignalP"/>
    </source>
</evidence>
<dbReference type="AlphaFoldDB" id="A0A8R1XK17"/>
<reference evidence="3" key="1">
    <citation type="submission" date="2013-10" db="EMBL/GenBank/DDBJ databases">
        <title>Genome sequencing of Onchocerca volvulus.</title>
        <authorList>
            <person name="Cotton J."/>
            <person name="Tsai J."/>
            <person name="Stanley E."/>
            <person name="Tracey A."/>
            <person name="Holroyd N."/>
            <person name="Lustigman S."/>
            <person name="Berriman M."/>
        </authorList>
    </citation>
    <scope>NUCLEOTIDE SEQUENCE</scope>
</reference>
<accession>A0A8R1XK17</accession>
<dbReference type="Proteomes" id="UP000024404">
    <property type="component" value="Unassembled WGS sequence"/>
</dbReference>
<evidence type="ECO:0000313" key="2">
    <source>
        <dbReference type="EnsemblMetazoa" id="OVOC10172.1"/>
    </source>
</evidence>
<proteinExistence type="predicted"/>